<feature type="compositionally biased region" description="Acidic residues" evidence="1">
    <location>
        <begin position="627"/>
        <end position="637"/>
    </location>
</feature>
<keyword evidence="4" id="KW-1185">Reference proteome</keyword>
<feature type="chain" id="PRO_5046613283" evidence="2">
    <location>
        <begin position="22"/>
        <end position="1410"/>
    </location>
</feature>
<evidence type="ECO:0000256" key="1">
    <source>
        <dbReference type="SAM" id="MobiDB-lite"/>
    </source>
</evidence>
<keyword evidence="5" id="KW-0418">Kinase</keyword>
<name>A0ABM4DPC2_HYDVU</name>
<feature type="signal peptide" evidence="2">
    <location>
        <begin position="1"/>
        <end position="21"/>
    </location>
</feature>
<dbReference type="InterPro" id="IPR008160">
    <property type="entry name" value="Collagen"/>
</dbReference>
<feature type="domain" description="SUEL-type lectin" evidence="3">
    <location>
        <begin position="1254"/>
        <end position="1344"/>
    </location>
</feature>
<feature type="region of interest" description="Disordered" evidence="1">
    <location>
        <begin position="195"/>
        <end position="217"/>
    </location>
</feature>
<dbReference type="Proteomes" id="UP001652625">
    <property type="component" value="Chromosome 15"/>
</dbReference>
<gene>
    <name evidence="5" type="primary">LOC136072093</name>
</gene>
<feature type="compositionally biased region" description="Polar residues" evidence="1">
    <location>
        <begin position="892"/>
        <end position="902"/>
    </location>
</feature>
<feature type="compositionally biased region" description="Acidic residues" evidence="1">
    <location>
        <begin position="912"/>
        <end position="921"/>
    </location>
</feature>
<feature type="compositionally biased region" description="Basic and acidic residues" evidence="1">
    <location>
        <begin position="817"/>
        <end position="836"/>
    </location>
</feature>
<feature type="region of interest" description="Disordered" evidence="1">
    <location>
        <begin position="424"/>
        <end position="447"/>
    </location>
</feature>
<keyword evidence="5" id="KW-0808">Transferase</keyword>
<dbReference type="CDD" id="cd22838">
    <property type="entry name" value="Gal_Rha_Lectin_nemgal"/>
    <property type="match status" value="1"/>
</dbReference>
<evidence type="ECO:0000256" key="2">
    <source>
        <dbReference type="SAM" id="SignalP"/>
    </source>
</evidence>
<dbReference type="Pfam" id="PF01391">
    <property type="entry name" value="Collagen"/>
    <property type="match status" value="1"/>
</dbReference>
<organism evidence="4 5">
    <name type="scientific">Hydra vulgaris</name>
    <name type="common">Hydra</name>
    <name type="synonym">Hydra attenuata</name>
    <dbReference type="NCBI Taxonomy" id="6087"/>
    <lineage>
        <taxon>Eukaryota</taxon>
        <taxon>Metazoa</taxon>
        <taxon>Cnidaria</taxon>
        <taxon>Hydrozoa</taxon>
        <taxon>Hydroidolina</taxon>
        <taxon>Anthoathecata</taxon>
        <taxon>Aplanulata</taxon>
        <taxon>Hydridae</taxon>
        <taxon>Hydra</taxon>
    </lineage>
</organism>
<proteinExistence type="predicted"/>
<feature type="compositionally biased region" description="Polar residues" evidence="1">
    <location>
        <begin position="779"/>
        <end position="816"/>
    </location>
</feature>
<protein>
    <submittedName>
        <fullName evidence="5">Probable serine/threonine-protein kinase DDB_G0282963</fullName>
    </submittedName>
</protein>
<feature type="region of interest" description="Disordered" evidence="1">
    <location>
        <begin position="1054"/>
        <end position="1084"/>
    </location>
</feature>
<dbReference type="Gene3D" id="2.60.120.740">
    <property type="match status" value="1"/>
</dbReference>
<dbReference type="InterPro" id="IPR043159">
    <property type="entry name" value="Lectin_gal-bd_sf"/>
</dbReference>
<feature type="region of interest" description="Disordered" evidence="1">
    <location>
        <begin position="768"/>
        <end position="876"/>
    </location>
</feature>
<sequence>MAILQIFSLYVLCVSLMKCRGEELNLETILKLITPDPSDNSQQVPTGEFSRFRRSRILSADEENDLMHSDKKNIKRDANEADVKTFSSANLPNLEPIKNKPEQILLKLKDSNKLSNINKNTTVDIKDAYVKPQTKGVENIMKNDLEKNSKKSTMFHVQEYQKNQRVILEPNSSLNSTSKIAKEIKKASKNLKLNRRFKVPKGEDSSGSGSGSGEDDNLEEIIVSGSGQKPNKKSLVGAKFVFKNVTNGHELTLNEAAFLSNLAETGSLSGSGSGSGDTDEMSGDDESSAATNLKKIVQENDESTKKSSAKNATVVNIDNSSALKRQLKGNNIVSANNARARQINVSQISENAPSTSFNNKDKSTTVNGKKNDNATKPIVITKIYDVAHINGIKHLNQSNFSSSIFYPVKKDFIDKPANNKAKESPLLNFEMLDDDPSPSKKKDEFPMSQKNITSENEDELPGSHGSDFSEDDIQQLSESDDLDLMSSTNGKKKDLLPQLFANIAPNNTVLSNIINKSDLENIPLNNISSSKMSLENSTQLFNGTSATDRSKVEEKPWKTIYNDQDLPGSFNELNMTEFTPINEDAKVSNISNDVEMKIASSIVSSFDASMNKNEKNSTANEILPGDYGDETPLDDSDISGMFGSASSSIETGASGSGSGDSSENVVHKMLTEVAKTSRTRLRTPSFNETIKTKKNQALEVLSTEKNTTETSNKHAKTLNEQTEAVKVENGENSGDSLSGSGEENDIFSALSGSGESILTDTSKITRTEQKKIASVKPSKISQSEQKNTAPTNQETESEQKNTAPPNQEKSSATKQEVVNKAKQEVLNKAKQEKNQNKQESINPSEIKKTAQKEPEKIESKTEIEKSADATNIKSEVNGQVVSPKMFHSNLTVPFQSQSSTHSVEGDATYLSPEEDTSDAESGETPINNVLDIESGSGSESGSGNKVKNTPIPSQIVVKASQNHVSKKKTPETVKDVKSDATLEAEYDAAHGYAASEKPKMKPNKPISQSEKNSKASQRTQTSEADSSINEKFDEDSVKEAEEAVVEDVHAGIDTSHEDKRPHKSHHHHHHHHASKHGMVEGKTEEQVCTDRQFCPTTTMAVPTPHNKYTDPKVMPYEGDIVTEAFLEHLMVSQLLEQNLNLFYTNMAGRPGEQGEPGSKGPTGPPGHPGLNGYPGPPGDPGSIGSPGRPGPRGPIGIPGLPGMRGEIGQLGEPGLSGPPGTPGPPGPPGSRGYAGEPESFPNCSYVCEGEKAWLQCKQYEQIKILRVFWGREEDQVGKRAVICPKPPHGLSIKSPCESNAQNSLKKVNGQCNLQSGCEIVASNIFFDDDTCGKTYKYLKICYECIPDESNAVDVLLEKRKRRKRKVKRGGGDYLIDERRKRSLWDEDEIPSVPKAIWKHPSHQLNLPHNS</sequence>
<feature type="compositionally biased region" description="Basic and acidic residues" evidence="1">
    <location>
        <begin position="968"/>
        <end position="980"/>
    </location>
</feature>
<feature type="compositionally biased region" description="Basic residues" evidence="1">
    <location>
        <begin position="1061"/>
        <end position="1075"/>
    </location>
</feature>
<feature type="compositionally biased region" description="Pro residues" evidence="1">
    <location>
        <begin position="1219"/>
        <end position="1228"/>
    </location>
</feature>
<dbReference type="PANTHER" id="PTHR46780">
    <property type="entry name" value="PROTEIN EVA-1"/>
    <property type="match status" value="1"/>
</dbReference>
<feature type="compositionally biased region" description="Basic and acidic residues" evidence="1">
    <location>
        <begin position="1028"/>
        <end position="1041"/>
    </location>
</feature>
<evidence type="ECO:0000313" key="5">
    <source>
        <dbReference type="RefSeq" id="XP_065676428.1"/>
    </source>
</evidence>
<evidence type="ECO:0000313" key="4">
    <source>
        <dbReference type="Proteomes" id="UP001652625"/>
    </source>
</evidence>
<feature type="compositionally biased region" description="Polar residues" evidence="1">
    <location>
        <begin position="730"/>
        <end position="741"/>
    </location>
</feature>
<feature type="region of interest" description="Disordered" evidence="1">
    <location>
        <begin position="267"/>
        <end position="289"/>
    </location>
</feature>
<feature type="region of interest" description="Disordered" evidence="1">
    <location>
        <begin position="610"/>
        <end position="663"/>
    </location>
</feature>
<feature type="compositionally biased region" description="Acidic residues" evidence="1">
    <location>
        <begin position="277"/>
        <end position="287"/>
    </location>
</feature>
<feature type="compositionally biased region" description="Low complexity" evidence="1">
    <location>
        <begin position="933"/>
        <end position="943"/>
    </location>
</feature>
<feature type="compositionally biased region" description="Polar residues" evidence="1">
    <location>
        <begin position="610"/>
        <end position="620"/>
    </location>
</feature>
<feature type="compositionally biased region" description="Basic and acidic residues" evidence="1">
    <location>
        <begin position="845"/>
        <end position="867"/>
    </location>
</feature>
<feature type="region of interest" description="Disordered" evidence="1">
    <location>
        <begin position="701"/>
        <end position="752"/>
    </location>
</feature>
<dbReference type="Pfam" id="PF02140">
    <property type="entry name" value="SUEL_Lectin"/>
    <property type="match status" value="1"/>
</dbReference>
<feature type="compositionally biased region" description="Polar residues" evidence="1">
    <location>
        <begin position="1005"/>
        <end position="1027"/>
    </location>
</feature>
<evidence type="ECO:0000259" key="3">
    <source>
        <dbReference type="Pfam" id="PF02140"/>
    </source>
</evidence>
<dbReference type="GO" id="GO:0016301">
    <property type="term" value="F:kinase activity"/>
    <property type="evidence" value="ECO:0007669"/>
    <property type="project" value="UniProtKB-KW"/>
</dbReference>
<dbReference type="InterPro" id="IPR000922">
    <property type="entry name" value="Lectin_gal-bd_dom"/>
</dbReference>
<reference evidence="5" key="1">
    <citation type="submission" date="2025-08" db="UniProtKB">
        <authorList>
            <consortium name="RefSeq"/>
        </authorList>
    </citation>
    <scope>IDENTIFICATION</scope>
</reference>
<feature type="compositionally biased region" description="Low complexity" evidence="1">
    <location>
        <begin position="1194"/>
        <end position="1215"/>
    </location>
</feature>
<accession>A0ABM4DPC2</accession>
<keyword evidence="2" id="KW-0732">Signal</keyword>
<dbReference type="RefSeq" id="XP_065676428.1">
    <property type="nucleotide sequence ID" value="XM_065820356.1"/>
</dbReference>
<dbReference type="GeneID" id="136072093"/>
<feature type="compositionally biased region" description="Basic and acidic residues" evidence="1">
    <location>
        <begin position="359"/>
        <end position="370"/>
    </location>
</feature>
<feature type="region of interest" description="Disordered" evidence="1">
    <location>
        <begin position="1146"/>
        <end position="1235"/>
    </location>
</feature>
<feature type="region of interest" description="Disordered" evidence="1">
    <location>
        <begin position="892"/>
        <end position="1041"/>
    </location>
</feature>
<feature type="region of interest" description="Disordered" evidence="1">
    <location>
        <begin position="350"/>
        <end position="370"/>
    </location>
</feature>